<dbReference type="EMBL" id="BAABEO010000026">
    <property type="protein sequence ID" value="GAA3699104.1"/>
    <property type="molecule type" value="Genomic_DNA"/>
</dbReference>
<name>A0ABP7D0L7_9MICC</name>
<protein>
    <submittedName>
        <fullName evidence="2">Uncharacterized protein</fullName>
    </submittedName>
</protein>
<proteinExistence type="predicted"/>
<organism evidence="2 3">
    <name type="scientific">Arthrobacter ginkgonis</name>
    <dbReference type="NCBI Taxonomy" id="1630594"/>
    <lineage>
        <taxon>Bacteria</taxon>
        <taxon>Bacillati</taxon>
        <taxon>Actinomycetota</taxon>
        <taxon>Actinomycetes</taxon>
        <taxon>Micrococcales</taxon>
        <taxon>Micrococcaceae</taxon>
        <taxon>Arthrobacter</taxon>
    </lineage>
</organism>
<dbReference type="Proteomes" id="UP001500752">
    <property type="component" value="Unassembled WGS sequence"/>
</dbReference>
<feature type="region of interest" description="Disordered" evidence="1">
    <location>
        <begin position="1"/>
        <end position="24"/>
    </location>
</feature>
<evidence type="ECO:0000256" key="1">
    <source>
        <dbReference type="SAM" id="MobiDB-lite"/>
    </source>
</evidence>
<keyword evidence="3" id="KW-1185">Reference proteome</keyword>
<reference evidence="3" key="1">
    <citation type="journal article" date="2019" name="Int. J. Syst. Evol. Microbiol.">
        <title>The Global Catalogue of Microorganisms (GCM) 10K type strain sequencing project: providing services to taxonomists for standard genome sequencing and annotation.</title>
        <authorList>
            <consortium name="The Broad Institute Genomics Platform"/>
            <consortium name="The Broad Institute Genome Sequencing Center for Infectious Disease"/>
            <person name="Wu L."/>
            <person name="Ma J."/>
        </authorList>
    </citation>
    <scope>NUCLEOTIDE SEQUENCE [LARGE SCALE GENOMIC DNA]</scope>
    <source>
        <strain evidence="3">JCM 30742</strain>
    </source>
</reference>
<gene>
    <name evidence="2" type="ORF">GCM10023081_39990</name>
</gene>
<accession>A0ABP7D0L7</accession>
<sequence>MNRRATHNDGTKAREQARSDSSREDFLALTAPLPIVGFPIEDLIPADSRIIHLPSTGAASGWAEPVRPGAAGNPPVDCCIDCFYCFGPETD</sequence>
<evidence type="ECO:0000313" key="2">
    <source>
        <dbReference type="EMBL" id="GAA3699104.1"/>
    </source>
</evidence>
<evidence type="ECO:0000313" key="3">
    <source>
        <dbReference type="Proteomes" id="UP001500752"/>
    </source>
</evidence>
<comment type="caution">
    <text evidence="2">The sequence shown here is derived from an EMBL/GenBank/DDBJ whole genome shotgun (WGS) entry which is preliminary data.</text>
</comment>